<evidence type="ECO:0000313" key="2">
    <source>
        <dbReference type="Proteomes" id="UP000634136"/>
    </source>
</evidence>
<dbReference type="Proteomes" id="UP000634136">
    <property type="component" value="Unassembled WGS sequence"/>
</dbReference>
<reference evidence="1" key="1">
    <citation type="submission" date="2020-09" db="EMBL/GenBank/DDBJ databases">
        <title>Genome-Enabled Discovery of Anthraquinone Biosynthesis in Senna tora.</title>
        <authorList>
            <person name="Kang S.-H."/>
            <person name="Pandey R.P."/>
            <person name="Lee C.-M."/>
            <person name="Sim J.-S."/>
            <person name="Jeong J.-T."/>
            <person name="Choi B.-S."/>
            <person name="Jung M."/>
            <person name="Ginzburg D."/>
            <person name="Zhao K."/>
            <person name="Won S.Y."/>
            <person name="Oh T.-J."/>
            <person name="Yu Y."/>
            <person name="Kim N.-H."/>
            <person name="Lee O.R."/>
            <person name="Lee T.-H."/>
            <person name="Bashyal P."/>
            <person name="Kim T.-S."/>
            <person name="Lee W.-H."/>
            <person name="Kawkins C."/>
            <person name="Kim C.-K."/>
            <person name="Kim J.S."/>
            <person name="Ahn B.O."/>
            <person name="Rhee S.Y."/>
            <person name="Sohng J.K."/>
        </authorList>
    </citation>
    <scope>NUCLEOTIDE SEQUENCE</scope>
    <source>
        <tissue evidence="1">Leaf</tissue>
    </source>
</reference>
<evidence type="ECO:0000313" key="1">
    <source>
        <dbReference type="EMBL" id="KAF7817727.1"/>
    </source>
</evidence>
<gene>
    <name evidence="1" type="ORF">G2W53_023182</name>
</gene>
<protein>
    <submittedName>
        <fullName evidence="1">Uncharacterized protein</fullName>
    </submittedName>
</protein>
<dbReference type="AlphaFoldDB" id="A0A834TBB0"/>
<accession>A0A834TBB0</accession>
<dbReference type="EMBL" id="JAAIUW010000008">
    <property type="protein sequence ID" value="KAF7817727.1"/>
    <property type="molecule type" value="Genomic_DNA"/>
</dbReference>
<sequence>MAILSQYKGSLPLPIAFVAREVYKLLVPIAILMAILSQYKGSLPLPIAFVAREVYKLLVP</sequence>
<organism evidence="1 2">
    <name type="scientific">Senna tora</name>
    <dbReference type="NCBI Taxonomy" id="362788"/>
    <lineage>
        <taxon>Eukaryota</taxon>
        <taxon>Viridiplantae</taxon>
        <taxon>Streptophyta</taxon>
        <taxon>Embryophyta</taxon>
        <taxon>Tracheophyta</taxon>
        <taxon>Spermatophyta</taxon>
        <taxon>Magnoliopsida</taxon>
        <taxon>eudicotyledons</taxon>
        <taxon>Gunneridae</taxon>
        <taxon>Pentapetalae</taxon>
        <taxon>rosids</taxon>
        <taxon>fabids</taxon>
        <taxon>Fabales</taxon>
        <taxon>Fabaceae</taxon>
        <taxon>Caesalpinioideae</taxon>
        <taxon>Cassia clade</taxon>
        <taxon>Senna</taxon>
    </lineage>
</organism>
<name>A0A834TBB0_9FABA</name>
<keyword evidence="2" id="KW-1185">Reference proteome</keyword>
<proteinExistence type="predicted"/>
<comment type="caution">
    <text evidence="1">The sequence shown here is derived from an EMBL/GenBank/DDBJ whole genome shotgun (WGS) entry which is preliminary data.</text>
</comment>